<comment type="caution">
    <text evidence="13">The sequence shown here is derived from an EMBL/GenBank/DDBJ whole genome shotgun (WGS) entry which is preliminary data.</text>
</comment>
<dbReference type="RefSeq" id="WP_367594438.1">
    <property type="nucleotide sequence ID" value="NZ_JBFMVT010000002.1"/>
</dbReference>
<dbReference type="Proteomes" id="UP001555342">
    <property type="component" value="Unassembled WGS sequence"/>
</dbReference>
<evidence type="ECO:0000256" key="7">
    <source>
        <dbReference type="ARBA" id="ARBA00022989"/>
    </source>
</evidence>
<evidence type="ECO:0000313" key="14">
    <source>
        <dbReference type="Proteomes" id="UP001555342"/>
    </source>
</evidence>
<comment type="similarity">
    <text evidence="2 9">Belongs to the membrane fusion protein (MFP) (TC 8.A.1) family.</text>
</comment>
<keyword evidence="4 9" id="KW-1003">Cell membrane</keyword>
<accession>A0ABV3NRM1</accession>
<evidence type="ECO:0000256" key="8">
    <source>
        <dbReference type="ARBA" id="ARBA00023136"/>
    </source>
</evidence>
<keyword evidence="7 9" id="KW-1133">Transmembrane helix</keyword>
<dbReference type="PROSITE" id="PS00543">
    <property type="entry name" value="HLYD_FAMILY"/>
    <property type="match status" value="1"/>
</dbReference>
<evidence type="ECO:0000256" key="1">
    <source>
        <dbReference type="ARBA" id="ARBA00004377"/>
    </source>
</evidence>
<dbReference type="InterPro" id="IPR050739">
    <property type="entry name" value="MFP"/>
</dbReference>
<dbReference type="InterPro" id="IPR006144">
    <property type="entry name" value="Secretion_HlyD_CS"/>
</dbReference>
<evidence type="ECO:0000259" key="11">
    <source>
        <dbReference type="Pfam" id="PF25994"/>
    </source>
</evidence>
<feature type="transmembrane region" description="Helical" evidence="9">
    <location>
        <begin position="49"/>
        <end position="67"/>
    </location>
</feature>
<feature type="domain" description="AprE-like long alpha-helical hairpin" evidence="11">
    <location>
        <begin position="124"/>
        <end position="306"/>
    </location>
</feature>
<dbReference type="Pfam" id="PF26002">
    <property type="entry name" value="Beta-barrel_AprE"/>
    <property type="match status" value="1"/>
</dbReference>
<dbReference type="InterPro" id="IPR058781">
    <property type="entry name" value="HH_AprE-like"/>
</dbReference>
<evidence type="ECO:0000256" key="2">
    <source>
        <dbReference type="ARBA" id="ARBA00009477"/>
    </source>
</evidence>
<dbReference type="EMBL" id="JBFMVT010000002">
    <property type="protein sequence ID" value="MEW7312174.1"/>
    <property type="molecule type" value="Genomic_DNA"/>
</dbReference>
<protein>
    <recommendedName>
        <fullName evidence="9">Membrane fusion protein (MFP) family protein</fullName>
    </recommendedName>
</protein>
<dbReference type="InterPro" id="IPR058982">
    <property type="entry name" value="Beta-barrel_AprE"/>
</dbReference>
<evidence type="ECO:0000259" key="12">
    <source>
        <dbReference type="Pfam" id="PF26002"/>
    </source>
</evidence>
<evidence type="ECO:0000256" key="4">
    <source>
        <dbReference type="ARBA" id="ARBA00022475"/>
    </source>
</evidence>
<sequence>MRLADFIARLPHYRQQLRHYFQGRDENQADNINEVSHALIDDSPRVIRLTLWTILVLVVIAFIWAGFAKLDEVTRGEGKAIPSSRLQKVQNLEGGIVTELFVHEGQIVEAGAPLIHLDDTRFASNVGETEADKLGLQAKIDRLTAEAEGKEFIIADDIAKRAPEVARGEVDLFNSRRRQFQNEIEGLQEQLVQKKQELRDFQSKQAQYKNSLGLLQQEIKMSEPLLASGAISKVEILRLRRTEVETKGLLDSVTLSIPKSDSEAKEIENKIGESRNRFQSDALSQLNEARTNLSKAQATGKALEDRVNRTMVVSPVRGIVQQIMVNTIGGVIQPGSDLVEIVPLDDKLLIEVKIQPRDIAFLHPGQHAVVKFTAYDYTTYGGLDGELVQISPDTVTDKEGHSYYIARLRTDKNYLGTKEHPMLIIPGMVASVDILTGKKSILSYLLKPIIRAKAEALRER</sequence>
<dbReference type="Gene3D" id="2.40.30.170">
    <property type="match status" value="1"/>
</dbReference>
<dbReference type="PANTHER" id="PTHR30386">
    <property type="entry name" value="MEMBRANE FUSION SUBUNIT OF EMRAB-TOLC MULTIDRUG EFFLUX PUMP"/>
    <property type="match status" value="1"/>
</dbReference>
<dbReference type="PRINTS" id="PR01490">
    <property type="entry name" value="RTXTOXIND"/>
</dbReference>
<evidence type="ECO:0000256" key="5">
    <source>
        <dbReference type="ARBA" id="ARBA00022519"/>
    </source>
</evidence>
<evidence type="ECO:0000256" key="3">
    <source>
        <dbReference type="ARBA" id="ARBA00022448"/>
    </source>
</evidence>
<keyword evidence="10" id="KW-0175">Coiled coil</keyword>
<evidence type="ECO:0000313" key="13">
    <source>
        <dbReference type="EMBL" id="MEW7312174.1"/>
    </source>
</evidence>
<dbReference type="PANTHER" id="PTHR30386:SF26">
    <property type="entry name" value="TRANSPORT PROTEIN COMB"/>
    <property type="match status" value="1"/>
</dbReference>
<organism evidence="13 14">
    <name type="scientific">Buttiauxella gaviniae</name>
    <dbReference type="NCBI Taxonomy" id="82990"/>
    <lineage>
        <taxon>Bacteria</taxon>
        <taxon>Pseudomonadati</taxon>
        <taxon>Pseudomonadota</taxon>
        <taxon>Gammaproteobacteria</taxon>
        <taxon>Enterobacterales</taxon>
        <taxon>Enterobacteriaceae</taxon>
        <taxon>Buttiauxella</taxon>
    </lineage>
</organism>
<evidence type="ECO:0000256" key="6">
    <source>
        <dbReference type="ARBA" id="ARBA00022692"/>
    </source>
</evidence>
<keyword evidence="5 9" id="KW-0997">Cell inner membrane</keyword>
<dbReference type="NCBIfam" id="TIGR01843">
    <property type="entry name" value="type_I_hlyD"/>
    <property type="match status" value="1"/>
</dbReference>
<comment type="subcellular location">
    <subcellularLocation>
        <location evidence="1 9">Cell inner membrane</location>
        <topology evidence="1 9">Single-pass membrane protein</topology>
    </subcellularLocation>
</comment>
<gene>
    <name evidence="13" type="ORF">AB1E22_05535</name>
</gene>
<feature type="coiled-coil region" evidence="10">
    <location>
        <begin position="170"/>
        <end position="204"/>
    </location>
</feature>
<keyword evidence="6 9" id="KW-0812">Transmembrane</keyword>
<keyword evidence="8 9" id="KW-0472">Membrane</keyword>
<evidence type="ECO:0000256" key="10">
    <source>
        <dbReference type="SAM" id="Coils"/>
    </source>
</evidence>
<proteinExistence type="inferred from homology"/>
<evidence type="ECO:0000256" key="9">
    <source>
        <dbReference type="RuleBase" id="RU365093"/>
    </source>
</evidence>
<keyword evidence="3 9" id="KW-0813">Transport</keyword>
<keyword evidence="14" id="KW-1185">Reference proteome</keyword>
<dbReference type="Gene3D" id="2.40.50.100">
    <property type="match status" value="1"/>
</dbReference>
<dbReference type="Pfam" id="PF25994">
    <property type="entry name" value="HH_AprE"/>
    <property type="match status" value="1"/>
</dbReference>
<dbReference type="Gene3D" id="1.10.287.470">
    <property type="entry name" value="Helix hairpin bin"/>
    <property type="match status" value="1"/>
</dbReference>
<name>A0ABV3NRM1_9ENTR</name>
<reference evidence="13 14" key="1">
    <citation type="submission" date="2024-07" db="EMBL/GenBank/DDBJ databases">
        <authorList>
            <person name="Wang L."/>
        </authorList>
    </citation>
    <scope>NUCLEOTIDE SEQUENCE [LARGE SCALE GENOMIC DNA]</scope>
    <source>
        <strain evidence="13 14">WL359</strain>
    </source>
</reference>
<dbReference type="InterPro" id="IPR010129">
    <property type="entry name" value="T1SS_HlyD"/>
</dbReference>
<feature type="domain" description="AprE-like beta-barrel" evidence="12">
    <location>
        <begin position="348"/>
        <end position="437"/>
    </location>
</feature>